<dbReference type="SUPFAM" id="SSF82784">
    <property type="entry name" value="OsmC-like"/>
    <property type="match status" value="1"/>
</dbReference>
<evidence type="ECO:0000313" key="1">
    <source>
        <dbReference type="EMBL" id="AUJ32080.1"/>
    </source>
</evidence>
<dbReference type="EMBL" id="CP018180">
    <property type="protein sequence ID" value="AUJ32080.1"/>
    <property type="molecule type" value="Genomic_DNA"/>
</dbReference>
<dbReference type="InterPro" id="IPR003718">
    <property type="entry name" value="OsmC/Ohr_fam"/>
</dbReference>
<accession>A0A3S6QVT1</accession>
<reference evidence="1 2" key="1">
    <citation type="submission" date="2016-11" db="EMBL/GenBank/DDBJ databases">
        <title>Interaction between Lactobacillus species and yeast in water kefir.</title>
        <authorList>
            <person name="Behr J."/>
            <person name="Xu D."/>
            <person name="Vogel R.F."/>
        </authorList>
    </citation>
    <scope>NUCLEOTIDE SEQUENCE [LARGE SCALE GENOMIC DNA]</scope>
    <source>
        <strain evidence="1 2">TMW 1.1827</strain>
    </source>
</reference>
<gene>
    <name evidence="1" type="ORF">BSQ50_05635</name>
</gene>
<dbReference type="AlphaFoldDB" id="A0A3S6QVT1"/>
<dbReference type="PANTHER" id="PTHR39624:SF2">
    <property type="entry name" value="OSMC-LIKE PROTEIN"/>
    <property type="match status" value="1"/>
</dbReference>
<dbReference type="Pfam" id="PF02566">
    <property type="entry name" value="OsmC"/>
    <property type="match status" value="1"/>
</dbReference>
<keyword evidence="2" id="KW-1185">Reference proteome</keyword>
<dbReference type="Proteomes" id="UP000324497">
    <property type="component" value="Chromosome"/>
</dbReference>
<dbReference type="PANTHER" id="PTHR39624">
    <property type="entry name" value="PROTEIN INVOLVED IN RIMO-MEDIATED BETA-METHYLTHIOLATION OF RIBOSOMAL PROTEIN S12 YCAO"/>
    <property type="match status" value="1"/>
</dbReference>
<proteinExistence type="predicted"/>
<dbReference type="InterPro" id="IPR015946">
    <property type="entry name" value="KH_dom-like_a/b"/>
</dbReference>
<dbReference type="InterPro" id="IPR036102">
    <property type="entry name" value="OsmC/Ohrsf"/>
</dbReference>
<sequence length="136" mass="15040">MAYQIKSVLKDVGYQVRTQIGEHVILADEPLKAGGTDAAPNPVQYLLAALNSCLSITAKSMARKHPEIGLKKFEVTTSALVKRAPDKTSKVAEINVHFEVETELALADQQHFMRSVIKYCTIHSSLDPAIEINFEF</sequence>
<dbReference type="RefSeq" id="WP_057886084.1">
    <property type="nucleotide sequence ID" value="NZ_CP018180.1"/>
</dbReference>
<dbReference type="KEGG" id="lng:BSQ50_05635"/>
<evidence type="ECO:0000313" key="2">
    <source>
        <dbReference type="Proteomes" id="UP000324497"/>
    </source>
</evidence>
<dbReference type="GeneID" id="78521577"/>
<protein>
    <submittedName>
        <fullName evidence="1">Osmotically inducible protein OsmC</fullName>
    </submittedName>
</protein>
<organism evidence="1 2">
    <name type="scientific">Liquorilactobacillus nagelii</name>
    <dbReference type="NCBI Taxonomy" id="82688"/>
    <lineage>
        <taxon>Bacteria</taxon>
        <taxon>Bacillati</taxon>
        <taxon>Bacillota</taxon>
        <taxon>Bacilli</taxon>
        <taxon>Lactobacillales</taxon>
        <taxon>Lactobacillaceae</taxon>
        <taxon>Liquorilactobacillus</taxon>
    </lineage>
</organism>
<name>A0A3S6QVT1_9LACO</name>
<dbReference type="Gene3D" id="3.30.300.20">
    <property type="match status" value="1"/>
</dbReference>